<organism evidence="2 3">
    <name type="scientific">Cercophora samala</name>
    <dbReference type="NCBI Taxonomy" id="330535"/>
    <lineage>
        <taxon>Eukaryota</taxon>
        <taxon>Fungi</taxon>
        <taxon>Dikarya</taxon>
        <taxon>Ascomycota</taxon>
        <taxon>Pezizomycotina</taxon>
        <taxon>Sordariomycetes</taxon>
        <taxon>Sordariomycetidae</taxon>
        <taxon>Sordariales</taxon>
        <taxon>Lasiosphaeriaceae</taxon>
        <taxon>Cercophora</taxon>
    </lineage>
</organism>
<comment type="caution">
    <text evidence="2">The sequence shown here is derived from an EMBL/GenBank/DDBJ whole genome shotgun (WGS) entry which is preliminary data.</text>
</comment>
<name>A0AA39Z858_9PEZI</name>
<evidence type="ECO:0000256" key="1">
    <source>
        <dbReference type="SAM" id="Coils"/>
    </source>
</evidence>
<keyword evidence="1" id="KW-0175">Coiled coil</keyword>
<protein>
    <submittedName>
        <fullName evidence="2">Uncharacterized protein</fullName>
    </submittedName>
</protein>
<gene>
    <name evidence="2" type="ORF">QBC41DRAFT_349593</name>
</gene>
<feature type="coiled-coil region" evidence="1">
    <location>
        <begin position="69"/>
        <end position="96"/>
    </location>
</feature>
<accession>A0AA39Z858</accession>
<dbReference type="AlphaFoldDB" id="A0AA39Z858"/>
<sequence>MAENDSTQLEVYAKPEGGFRALTSLSDAYKKVLRVAYPATKDIADEFSNKIPDFVNRARQRVSDLVFMVQELKWEIEQARRTIVETNDKLHALLNQDDIKEDPLVWDLDEQTKVIDAPPVKRTTRFYPSEDAE</sequence>
<evidence type="ECO:0000313" key="3">
    <source>
        <dbReference type="Proteomes" id="UP001174997"/>
    </source>
</evidence>
<evidence type="ECO:0000313" key="2">
    <source>
        <dbReference type="EMBL" id="KAK0665497.1"/>
    </source>
</evidence>
<keyword evidence="3" id="KW-1185">Reference proteome</keyword>
<reference evidence="2" key="1">
    <citation type="submission" date="2023-06" db="EMBL/GenBank/DDBJ databases">
        <title>Genome-scale phylogeny and comparative genomics of the fungal order Sordariales.</title>
        <authorList>
            <consortium name="Lawrence Berkeley National Laboratory"/>
            <person name="Hensen N."/>
            <person name="Bonometti L."/>
            <person name="Westerberg I."/>
            <person name="Brannstrom I.O."/>
            <person name="Guillou S."/>
            <person name="Cros-Aarteil S."/>
            <person name="Calhoun S."/>
            <person name="Haridas S."/>
            <person name="Kuo A."/>
            <person name="Mondo S."/>
            <person name="Pangilinan J."/>
            <person name="Riley R."/>
            <person name="Labutti K."/>
            <person name="Andreopoulos B."/>
            <person name="Lipzen A."/>
            <person name="Chen C."/>
            <person name="Yanf M."/>
            <person name="Daum C."/>
            <person name="Ng V."/>
            <person name="Clum A."/>
            <person name="Steindorff A."/>
            <person name="Ohm R."/>
            <person name="Martin F."/>
            <person name="Silar P."/>
            <person name="Natvig D."/>
            <person name="Lalanne C."/>
            <person name="Gautier V."/>
            <person name="Ament-Velasquez S.L."/>
            <person name="Kruys A."/>
            <person name="Hutchinson M.I."/>
            <person name="Powell A.J."/>
            <person name="Barry K."/>
            <person name="Miller A.N."/>
            <person name="Grigoriev I.V."/>
            <person name="Debuchy R."/>
            <person name="Gladieux P."/>
            <person name="Thoren M.H."/>
            <person name="Johannesson H."/>
        </authorList>
    </citation>
    <scope>NUCLEOTIDE SEQUENCE</scope>
    <source>
        <strain evidence="2">CBS 307.81</strain>
    </source>
</reference>
<proteinExistence type="predicted"/>
<dbReference type="Proteomes" id="UP001174997">
    <property type="component" value="Unassembled WGS sequence"/>
</dbReference>
<dbReference type="EMBL" id="JAULSY010000109">
    <property type="protein sequence ID" value="KAK0665497.1"/>
    <property type="molecule type" value="Genomic_DNA"/>
</dbReference>